<dbReference type="OrthoDB" id="9804278at2"/>
<evidence type="ECO:0000256" key="1">
    <source>
        <dbReference type="ARBA" id="ARBA00001946"/>
    </source>
</evidence>
<dbReference type="GO" id="GO:0004540">
    <property type="term" value="F:RNA nuclease activity"/>
    <property type="evidence" value="ECO:0007669"/>
    <property type="project" value="InterPro"/>
</dbReference>
<sequence length="479" mass="54838">MSEIHLYMKPSERIGVYLENHIAKDIFIDRQTETVQIDQIYIGKVRNVDQSIQAAFIDIGDNQPGFLPLKEYPFAEQDPLSDGKTMIVQVVKAPYQQKGAKLTANITISSSGLVYMPYGHYVAFSHKIAESDKERLQVFIKNQLQKQEGVILRTNSVTLSEDELQAQLQTARERMNAIIQLAKEHKPPFCLEKTSIVPNQLVNRYISYPIQRVVVDHPLAMKRLKQEQPSLANCIETAYPMPLIEGKTIDQLLDKLMQPVIHTHSGITVTIQATEALTVIDIDSHRFKGKTNKQETIKQINREAVEVCINEIRRRNIAGMIVIDFLKMKRKADQELLLQQLRQFSKQDPVRTEVYGMTKLGLVEMTRKREGPSVTELLTDTGVVPSQNRSLQSMSFQLERELIALHHTNAEAVLIKVHPTIKYIFQREVVPNMTTTFTLHVYMIEDQQETSYQMVRTGSMELIDEYRPVDPKASIDKVI</sequence>
<dbReference type="Gene3D" id="2.40.50.140">
    <property type="entry name" value="Nucleic acid-binding proteins"/>
    <property type="match status" value="1"/>
</dbReference>
<dbReference type="GO" id="GO:0016787">
    <property type="term" value="F:hydrolase activity"/>
    <property type="evidence" value="ECO:0007669"/>
    <property type="project" value="UniProtKB-KW"/>
</dbReference>
<evidence type="ECO:0000256" key="5">
    <source>
        <dbReference type="ARBA" id="ARBA00022884"/>
    </source>
</evidence>
<gene>
    <name evidence="7" type="ORF">J416_02851</name>
</gene>
<name>N4WCF6_9BACI</name>
<dbReference type="InterPro" id="IPR004659">
    <property type="entry name" value="RNase_E/G"/>
</dbReference>
<evidence type="ECO:0000313" key="8">
    <source>
        <dbReference type="Proteomes" id="UP000012283"/>
    </source>
</evidence>
<evidence type="ECO:0000256" key="3">
    <source>
        <dbReference type="ARBA" id="ARBA00022801"/>
    </source>
</evidence>
<protein>
    <submittedName>
        <fullName evidence="7">Ribonuclease</fullName>
    </submittedName>
</protein>
<keyword evidence="4" id="KW-0460">Magnesium</keyword>
<reference evidence="7 8" key="1">
    <citation type="submission" date="2013-03" db="EMBL/GenBank/DDBJ databases">
        <title>Draft genome sequence of Gracibacillus halophilus YIM-C55.5, a moderately halophilic and thermophilic organism from the Xiaochaidamu salt lake.</title>
        <authorList>
            <person name="Sugumar T."/>
            <person name="Polireddy D.R."/>
            <person name="Antony A."/>
            <person name="Madhava Y.R."/>
            <person name="Sivakumar N."/>
        </authorList>
    </citation>
    <scope>NUCLEOTIDE SEQUENCE [LARGE SCALE GENOMIC DNA]</scope>
    <source>
        <strain evidence="7 8">YIM-C55.5</strain>
    </source>
</reference>
<dbReference type="SMART" id="SM00316">
    <property type="entry name" value="S1"/>
    <property type="match status" value="1"/>
</dbReference>
<dbReference type="PANTHER" id="PTHR30001:SF0">
    <property type="entry name" value="RIBONUCLEASE G"/>
    <property type="match status" value="1"/>
</dbReference>
<dbReference type="SUPFAM" id="SSF50249">
    <property type="entry name" value="Nucleic acid-binding proteins"/>
    <property type="match status" value="1"/>
</dbReference>
<dbReference type="GO" id="GO:0006364">
    <property type="term" value="P:rRNA processing"/>
    <property type="evidence" value="ECO:0007669"/>
    <property type="project" value="TreeGrafter"/>
</dbReference>
<dbReference type="STRING" id="1308866.J416_02851"/>
<organism evidence="7 8">
    <name type="scientific">Gracilibacillus halophilus YIM-C55.5</name>
    <dbReference type="NCBI Taxonomy" id="1308866"/>
    <lineage>
        <taxon>Bacteria</taxon>
        <taxon>Bacillati</taxon>
        <taxon>Bacillota</taxon>
        <taxon>Bacilli</taxon>
        <taxon>Bacillales</taxon>
        <taxon>Bacillaceae</taxon>
        <taxon>Gracilibacillus</taxon>
    </lineage>
</organism>
<dbReference type="PANTHER" id="PTHR30001">
    <property type="entry name" value="RIBONUCLEASE"/>
    <property type="match status" value="1"/>
</dbReference>
<dbReference type="GO" id="GO:0005737">
    <property type="term" value="C:cytoplasm"/>
    <property type="evidence" value="ECO:0007669"/>
    <property type="project" value="TreeGrafter"/>
</dbReference>
<evidence type="ECO:0000259" key="6">
    <source>
        <dbReference type="PROSITE" id="PS50126"/>
    </source>
</evidence>
<evidence type="ECO:0000256" key="2">
    <source>
        <dbReference type="ARBA" id="ARBA00022723"/>
    </source>
</evidence>
<dbReference type="eggNOG" id="COG1530">
    <property type="taxonomic scope" value="Bacteria"/>
</dbReference>
<dbReference type="PROSITE" id="PS50126">
    <property type="entry name" value="S1"/>
    <property type="match status" value="1"/>
</dbReference>
<dbReference type="CDD" id="cd04453">
    <property type="entry name" value="S1_RNase_E"/>
    <property type="match status" value="1"/>
</dbReference>
<dbReference type="EMBL" id="APML01000010">
    <property type="protein sequence ID" value="ENH97958.1"/>
    <property type="molecule type" value="Genomic_DNA"/>
</dbReference>
<dbReference type="Pfam" id="PF10150">
    <property type="entry name" value="RNase_E_G"/>
    <property type="match status" value="1"/>
</dbReference>
<feature type="domain" description="S1 motif" evidence="6">
    <location>
        <begin position="38"/>
        <end position="105"/>
    </location>
</feature>
<keyword evidence="5" id="KW-0694">RNA-binding</keyword>
<dbReference type="AlphaFoldDB" id="N4WCF6"/>
<comment type="cofactor">
    <cofactor evidence="1">
        <name>Mg(2+)</name>
        <dbReference type="ChEBI" id="CHEBI:18420"/>
    </cofactor>
</comment>
<dbReference type="GO" id="GO:0003723">
    <property type="term" value="F:RNA binding"/>
    <property type="evidence" value="ECO:0007669"/>
    <property type="project" value="UniProtKB-KW"/>
</dbReference>
<dbReference type="RefSeq" id="WP_003464259.1">
    <property type="nucleotide sequence ID" value="NZ_APML01000010.1"/>
</dbReference>
<dbReference type="InterPro" id="IPR003029">
    <property type="entry name" value="S1_domain"/>
</dbReference>
<dbReference type="PATRIC" id="fig|1308866.3.peg.579"/>
<dbReference type="InterPro" id="IPR019307">
    <property type="entry name" value="RNA-bd_AU-1/RNase_E/G"/>
</dbReference>
<accession>N4WCF6</accession>
<keyword evidence="3" id="KW-0378">Hydrolase</keyword>
<keyword evidence="8" id="KW-1185">Reference proteome</keyword>
<dbReference type="GO" id="GO:0046872">
    <property type="term" value="F:metal ion binding"/>
    <property type="evidence" value="ECO:0007669"/>
    <property type="project" value="UniProtKB-KW"/>
</dbReference>
<evidence type="ECO:0000256" key="4">
    <source>
        <dbReference type="ARBA" id="ARBA00022842"/>
    </source>
</evidence>
<keyword evidence="2" id="KW-0479">Metal-binding</keyword>
<dbReference type="InterPro" id="IPR012340">
    <property type="entry name" value="NA-bd_OB-fold"/>
</dbReference>
<evidence type="ECO:0000313" key="7">
    <source>
        <dbReference type="EMBL" id="ENH97958.1"/>
    </source>
</evidence>
<comment type="caution">
    <text evidence="7">The sequence shown here is derived from an EMBL/GenBank/DDBJ whole genome shotgun (WGS) entry which is preliminary data.</text>
</comment>
<proteinExistence type="predicted"/>
<dbReference type="Proteomes" id="UP000012283">
    <property type="component" value="Unassembled WGS sequence"/>
</dbReference>